<keyword evidence="5" id="KW-1185">Reference proteome</keyword>
<evidence type="ECO:0000313" key="5">
    <source>
        <dbReference type="Proteomes" id="UP000193136"/>
    </source>
</evidence>
<dbReference type="AlphaFoldDB" id="A0A1X0Y5S2"/>
<dbReference type="Gene3D" id="3.30.70.100">
    <property type="match status" value="1"/>
</dbReference>
<dbReference type="Pfam" id="PF00403">
    <property type="entry name" value="HMA"/>
    <property type="match status" value="1"/>
</dbReference>
<dbReference type="FunFam" id="3.30.70.100:FF:000001">
    <property type="entry name" value="ATPase copper transporting beta"/>
    <property type="match status" value="1"/>
</dbReference>
<dbReference type="OrthoDB" id="5401641at2"/>
<feature type="domain" description="HMA" evidence="3">
    <location>
        <begin position="37"/>
        <end position="103"/>
    </location>
</feature>
<feature type="transmembrane region" description="Helical" evidence="2">
    <location>
        <begin position="7"/>
        <end position="26"/>
    </location>
</feature>
<evidence type="ECO:0000256" key="2">
    <source>
        <dbReference type="SAM" id="Phobius"/>
    </source>
</evidence>
<dbReference type="PROSITE" id="PS50846">
    <property type="entry name" value="HMA_2"/>
    <property type="match status" value="1"/>
</dbReference>
<dbReference type="Gene3D" id="1.10.4030.10">
    <property type="entry name" value="Porin chaperone SurA, peptide-binding domain"/>
    <property type="match status" value="1"/>
</dbReference>
<organism evidence="4 5">
    <name type="scientific">Geothermobacter hydrogeniphilus</name>
    <dbReference type="NCBI Taxonomy" id="1969733"/>
    <lineage>
        <taxon>Bacteria</taxon>
        <taxon>Pseudomonadati</taxon>
        <taxon>Thermodesulfobacteriota</taxon>
        <taxon>Desulfuromonadia</taxon>
        <taxon>Desulfuromonadales</taxon>
        <taxon>Geothermobacteraceae</taxon>
        <taxon>Geothermobacter</taxon>
    </lineage>
</organism>
<dbReference type="InterPro" id="IPR027304">
    <property type="entry name" value="Trigger_fact/SurA_dom_sf"/>
</dbReference>
<dbReference type="PROSITE" id="PS01047">
    <property type="entry name" value="HMA_1"/>
    <property type="match status" value="1"/>
</dbReference>
<dbReference type="GO" id="GO:0046872">
    <property type="term" value="F:metal ion binding"/>
    <property type="evidence" value="ECO:0007669"/>
    <property type="project" value="UniProtKB-KW"/>
</dbReference>
<dbReference type="STRING" id="1969733.B5V00_07985"/>
<dbReference type="Pfam" id="PF13624">
    <property type="entry name" value="SurA_N_3"/>
    <property type="match status" value="1"/>
</dbReference>
<keyword evidence="1" id="KW-0479">Metal-binding</keyword>
<accession>A0A1X0Y5S2</accession>
<dbReference type="SUPFAM" id="SSF55008">
    <property type="entry name" value="HMA, heavy metal-associated domain"/>
    <property type="match status" value="1"/>
</dbReference>
<dbReference type="InterPro" id="IPR036163">
    <property type="entry name" value="HMA_dom_sf"/>
</dbReference>
<dbReference type="CDD" id="cd00371">
    <property type="entry name" value="HMA"/>
    <property type="match status" value="1"/>
</dbReference>
<proteinExistence type="predicted"/>
<dbReference type="EMBL" id="NAAD01000008">
    <property type="protein sequence ID" value="ORJ60493.1"/>
    <property type="molecule type" value="Genomic_DNA"/>
</dbReference>
<dbReference type="InterPro" id="IPR006121">
    <property type="entry name" value="HMA_dom"/>
</dbReference>
<evidence type="ECO:0000313" key="4">
    <source>
        <dbReference type="EMBL" id="ORJ60493.1"/>
    </source>
</evidence>
<keyword evidence="2" id="KW-0472">Membrane</keyword>
<dbReference type="RefSeq" id="WP_085010248.1">
    <property type="nucleotide sequence ID" value="NZ_NAAD01000008.1"/>
</dbReference>
<reference evidence="4 5" key="1">
    <citation type="submission" date="2017-03" db="EMBL/GenBank/DDBJ databases">
        <title>Genome sequence of Geothermobacter sp. EPR-M, Deep-Sea Iron Reducer.</title>
        <authorList>
            <person name="Tully B."/>
            <person name="Savalia P."/>
            <person name="Abuyen K."/>
            <person name="Baughan C."/>
            <person name="Romero E."/>
            <person name="Ronkowski C."/>
            <person name="Torres B."/>
            <person name="Tremblay J."/>
            <person name="Trujillo A."/>
            <person name="Tyler M."/>
            <person name="Perez-Rodriguez I."/>
            <person name="Amend J."/>
        </authorList>
    </citation>
    <scope>NUCLEOTIDE SEQUENCE [LARGE SCALE GENOMIC DNA]</scope>
    <source>
        <strain evidence="4 5">EPR-M</strain>
    </source>
</reference>
<evidence type="ECO:0000259" key="3">
    <source>
        <dbReference type="PROSITE" id="PS50846"/>
    </source>
</evidence>
<name>A0A1X0Y5S2_9BACT</name>
<protein>
    <recommendedName>
        <fullName evidence="3">HMA domain-containing protein</fullName>
    </recommendedName>
</protein>
<dbReference type="SUPFAM" id="SSF109998">
    <property type="entry name" value="Triger factor/SurA peptide-binding domain-like"/>
    <property type="match status" value="1"/>
</dbReference>
<comment type="caution">
    <text evidence="4">The sequence shown here is derived from an EMBL/GenBank/DDBJ whole genome shotgun (WGS) entry which is preliminary data.</text>
</comment>
<gene>
    <name evidence="4" type="ORF">B5V00_07985</name>
</gene>
<sequence>MSMKRRYLIYLVLPLVLVAVAAGWWLKPAGFNRAEAALAEFSVEKLSCGSCVQKINEALQPVAGIGTIEVSVTSGRSRVEFDPSRTSSAEIGRLITEAGYPARLRTELSPAEYAGLRQEQTRLGAKYVARVGSRLVARDDFEQALKLRLGDREASPALLEQLRRQLWEELQQREILLAAAESSGVVVQPGEVDVRLEKLRQGHDDLDQLVTRRFGSMEAFRRQLRNDMTIEKLMATKVPADIADPAQRQLRLQQWYGDLVQRTEVVIFDPQLKRVTAGGGDCGSGGGGSGGCCG</sequence>
<dbReference type="Proteomes" id="UP000193136">
    <property type="component" value="Unassembled WGS sequence"/>
</dbReference>
<evidence type="ECO:0000256" key="1">
    <source>
        <dbReference type="ARBA" id="ARBA00022723"/>
    </source>
</evidence>
<keyword evidence="2" id="KW-0812">Transmembrane</keyword>
<keyword evidence="2" id="KW-1133">Transmembrane helix</keyword>
<dbReference type="InterPro" id="IPR017969">
    <property type="entry name" value="Heavy-metal-associated_CS"/>
</dbReference>